<comment type="caution">
    <text evidence="2">The sequence shown here is derived from an EMBL/GenBank/DDBJ whole genome shotgun (WGS) entry which is preliminary data.</text>
</comment>
<dbReference type="PANTHER" id="PTHR12905">
    <property type="entry name" value="METALLOPHOSPHOESTERASE"/>
    <property type="match status" value="1"/>
</dbReference>
<dbReference type="InterPro" id="IPR051693">
    <property type="entry name" value="UPF0046_metallophosphoest"/>
</dbReference>
<reference evidence="2" key="2">
    <citation type="submission" date="2023-06" db="EMBL/GenBank/DDBJ databases">
        <authorList>
            <consortium name="Lawrence Berkeley National Laboratory"/>
            <person name="Haridas S."/>
            <person name="Hensen N."/>
            <person name="Bonometti L."/>
            <person name="Westerberg I."/>
            <person name="Brannstrom I.O."/>
            <person name="Guillou S."/>
            <person name="Cros-Aarteil S."/>
            <person name="Calhoun S."/>
            <person name="Kuo A."/>
            <person name="Mondo S."/>
            <person name="Pangilinan J."/>
            <person name="Riley R."/>
            <person name="Labutti K."/>
            <person name="Andreopoulos B."/>
            <person name="Lipzen A."/>
            <person name="Chen C."/>
            <person name="Yanf M."/>
            <person name="Daum C."/>
            <person name="Ng V."/>
            <person name="Clum A."/>
            <person name="Steindorff A."/>
            <person name="Ohm R."/>
            <person name="Martin F."/>
            <person name="Silar P."/>
            <person name="Natvig D."/>
            <person name="Lalanne C."/>
            <person name="Gautier V."/>
            <person name="Ament-Velasquez S.L."/>
            <person name="Kruys A."/>
            <person name="Hutchinson M.I."/>
            <person name="Powell A.J."/>
            <person name="Barry K."/>
            <person name="Miller A.N."/>
            <person name="Grigoriev I.V."/>
            <person name="Debuchy R."/>
            <person name="Gladieux P."/>
            <person name="Thoren M.H."/>
            <person name="Johannesson H."/>
        </authorList>
    </citation>
    <scope>NUCLEOTIDE SEQUENCE</scope>
    <source>
        <strain evidence="2">CBS 168.71</strain>
    </source>
</reference>
<dbReference type="GO" id="GO:0016787">
    <property type="term" value="F:hydrolase activity"/>
    <property type="evidence" value="ECO:0007669"/>
    <property type="project" value="InterPro"/>
</dbReference>
<feature type="domain" description="Calcineurin-like phosphoesterase" evidence="1">
    <location>
        <begin position="19"/>
        <end position="211"/>
    </location>
</feature>
<keyword evidence="3" id="KW-1185">Reference proteome</keyword>
<name>A0AAE0LNE9_9PEZI</name>
<dbReference type="InterPro" id="IPR029052">
    <property type="entry name" value="Metallo-depent_PP-like"/>
</dbReference>
<accession>A0AAE0LNE9</accession>
<dbReference type="EMBL" id="JAUEPN010000010">
    <property type="protein sequence ID" value="KAK3291335.1"/>
    <property type="molecule type" value="Genomic_DNA"/>
</dbReference>
<dbReference type="InterPro" id="IPR004843">
    <property type="entry name" value="Calcineurin-like_PHP"/>
</dbReference>
<evidence type="ECO:0000313" key="3">
    <source>
        <dbReference type="Proteomes" id="UP001278766"/>
    </source>
</evidence>
<proteinExistence type="predicted"/>
<sequence>MVQDIKTRFFILADTHAKEWCPPNLPVDVAIHCGDLTDGSKMEEFRASLALLRGVNAPLKLVIAGNHDFTLDTLAYQKKATEANRLFSIDPEVMAREYGGYGDARKLLDDDDGVILLDEGTHHFDLSNGARLTVYASPFTPSAEADWGFQYRHREDHDYAITTDVDIVITHGPPKGVLDQTTSKQRGGCAQLFAAVARARPRLHCFGHIHEGWGAKVVAWRDTPSENPSHFTDIDNDASVVVETLATMRPGKWDDAETVREKEALAGRLATQGYRQTSHCAGDDHPTTPGKATLFVNAAVQPRFEEDGPQPPWVVDIDLPPTIV</sequence>
<protein>
    <submittedName>
        <fullName evidence="2">Metallo-dependent phosphatase-like protein</fullName>
    </submittedName>
</protein>
<dbReference type="Gene3D" id="3.60.21.10">
    <property type="match status" value="1"/>
</dbReference>
<reference evidence="2" key="1">
    <citation type="journal article" date="2023" name="Mol. Phylogenet. Evol.">
        <title>Genome-scale phylogeny and comparative genomics of the fungal order Sordariales.</title>
        <authorList>
            <person name="Hensen N."/>
            <person name="Bonometti L."/>
            <person name="Westerberg I."/>
            <person name="Brannstrom I.O."/>
            <person name="Guillou S."/>
            <person name="Cros-Aarteil S."/>
            <person name="Calhoun S."/>
            <person name="Haridas S."/>
            <person name="Kuo A."/>
            <person name="Mondo S."/>
            <person name="Pangilinan J."/>
            <person name="Riley R."/>
            <person name="LaButti K."/>
            <person name="Andreopoulos B."/>
            <person name="Lipzen A."/>
            <person name="Chen C."/>
            <person name="Yan M."/>
            <person name="Daum C."/>
            <person name="Ng V."/>
            <person name="Clum A."/>
            <person name="Steindorff A."/>
            <person name="Ohm R.A."/>
            <person name="Martin F."/>
            <person name="Silar P."/>
            <person name="Natvig D.O."/>
            <person name="Lalanne C."/>
            <person name="Gautier V."/>
            <person name="Ament-Velasquez S.L."/>
            <person name="Kruys A."/>
            <person name="Hutchinson M.I."/>
            <person name="Powell A.J."/>
            <person name="Barry K."/>
            <person name="Miller A.N."/>
            <person name="Grigoriev I.V."/>
            <person name="Debuchy R."/>
            <person name="Gladieux P."/>
            <person name="Hiltunen Thoren M."/>
            <person name="Johannesson H."/>
        </authorList>
    </citation>
    <scope>NUCLEOTIDE SEQUENCE</scope>
    <source>
        <strain evidence="2">CBS 168.71</strain>
    </source>
</reference>
<evidence type="ECO:0000259" key="1">
    <source>
        <dbReference type="Pfam" id="PF00149"/>
    </source>
</evidence>
<organism evidence="2 3">
    <name type="scientific">Chaetomium fimeti</name>
    <dbReference type="NCBI Taxonomy" id="1854472"/>
    <lineage>
        <taxon>Eukaryota</taxon>
        <taxon>Fungi</taxon>
        <taxon>Dikarya</taxon>
        <taxon>Ascomycota</taxon>
        <taxon>Pezizomycotina</taxon>
        <taxon>Sordariomycetes</taxon>
        <taxon>Sordariomycetidae</taxon>
        <taxon>Sordariales</taxon>
        <taxon>Chaetomiaceae</taxon>
        <taxon>Chaetomium</taxon>
    </lineage>
</organism>
<gene>
    <name evidence="2" type="ORF">B0H64DRAFT_451008</name>
</gene>
<dbReference type="AlphaFoldDB" id="A0AAE0LNE9"/>
<dbReference type="GeneID" id="87844098"/>
<evidence type="ECO:0000313" key="2">
    <source>
        <dbReference type="EMBL" id="KAK3291335.1"/>
    </source>
</evidence>
<dbReference type="RefSeq" id="XP_062654849.1">
    <property type="nucleotide sequence ID" value="XM_062807150.1"/>
</dbReference>
<dbReference type="SUPFAM" id="SSF56300">
    <property type="entry name" value="Metallo-dependent phosphatases"/>
    <property type="match status" value="1"/>
</dbReference>
<dbReference type="Pfam" id="PF00149">
    <property type="entry name" value="Metallophos"/>
    <property type="match status" value="1"/>
</dbReference>
<dbReference type="CDD" id="cd07379">
    <property type="entry name" value="MPP_239FB"/>
    <property type="match status" value="1"/>
</dbReference>
<dbReference type="PANTHER" id="PTHR12905:SF0">
    <property type="entry name" value="CALCINEURIN-LIKE PHOSPHOESTERASE DOMAIN-CONTAINING PROTEIN"/>
    <property type="match status" value="1"/>
</dbReference>
<dbReference type="Proteomes" id="UP001278766">
    <property type="component" value="Unassembled WGS sequence"/>
</dbReference>